<proteinExistence type="predicted"/>
<organism evidence="2 3">
    <name type="scientific">Eiseniibacteriota bacterium</name>
    <dbReference type="NCBI Taxonomy" id="2212470"/>
    <lineage>
        <taxon>Bacteria</taxon>
        <taxon>Candidatus Eiseniibacteriota</taxon>
    </lineage>
</organism>
<sequence>MIVGAAGLDASAAGAAARGKAPVASPAQRAATSPAQPAPAPRPSLLPQVLLDGVGPIAWNAAAGRERGAGSGGAAPVWPAVRVLGPLGSESLYVFPVRRGAPTLLASWPRQDAMAHSVRIFPRYRWIVTEEPTGSDSSGLPSERRHARFFAPSGGFVWETRSKFVPAALGRDLVLAPRPSPGDTIPPLVRVLRLPGGSPRSSWPAIAGWGSASPLENFLAANTIGLYDSTGIRQDELRLLDLEGKILWARSVAADQREFAVSNFGDVAIAREKQLLVFDRTGGEKLRVALPRNIVGRTAITPDGRFTLVAATSPVAHRAEGDLWMGLSVLLLGSDGRLLAKWVLEQISRGEYDPGLVPRRTWLSADGTLVAFTTPVARSLSAARGWLYRVSR</sequence>
<reference evidence="2 3" key="1">
    <citation type="journal article" date="2019" name="Nat. Microbiol.">
        <title>Mediterranean grassland soil C-N compound turnover is dependent on rainfall and depth, and is mediated by genomically divergent microorganisms.</title>
        <authorList>
            <person name="Diamond S."/>
            <person name="Andeer P.F."/>
            <person name="Li Z."/>
            <person name="Crits-Christoph A."/>
            <person name="Burstein D."/>
            <person name="Anantharaman K."/>
            <person name="Lane K.R."/>
            <person name="Thomas B.C."/>
            <person name="Pan C."/>
            <person name="Northen T.R."/>
            <person name="Banfield J.F."/>
        </authorList>
    </citation>
    <scope>NUCLEOTIDE SEQUENCE [LARGE SCALE GENOMIC DNA]</scope>
    <source>
        <strain evidence="2">WS_4</strain>
    </source>
</reference>
<evidence type="ECO:0000313" key="2">
    <source>
        <dbReference type="EMBL" id="TMQ56025.1"/>
    </source>
</evidence>
<protein>
    <submittedName>
        <fullName evidence="2">Uncharacterized protein</fullName>
    </submittedName>
</protein>
<evidence type="ECO:0000256" key="1">
    <source>
        <dbReference type="SAM" id="MobiDB-lite"/>
    </source>
</evidence>
<accession>A0A538SXE8</accession>
<dbReference type="SUPFAM" id="SSF82171">
    <property type="entry name" value="DPP6 N-terminal domain-like"/>
    <property type="match status" value="1"/>
</dbReference>
<gene>
    <name evidence="2" type="ORF">E6K74_01320</name>
</gene>
<feature type="region of interest" description="Disordered" evidence="1">
    <location>
        <begin position="23"/>
        <end position="44"/>
    </location>
</feature>
<comment type="caution">
    <text evidence="2">The sequence shown here is derived from an EMBL/GenBank/DDBJ whole genome shotgun (WGS) entry which is preliminary data.</text>
</comment>
<dbReference type="Proteomes" id="UP000319829">
    <property type="component" value="Unassembled WGS sequence"/>
</dbReference>
<dbReference type="EMBL" id="VBOU01000008">
    <property type="protein sequence ID" value="TMQ56025.1"/>
    <property type="molecule type" value="Genomic_DNA"/>
</dbReference>
<name>A0A538SXE8_UNCEI</name>
<feature type="compositionally biased region" description="Low complexity" evidence="1">
    <location>
        <begin position="23"/>
        <end position="35"/>
    </location>
</feature>
<evidence type="ECO:0000313" key="3">
    <source>
        <dbReference type="Proteomes" id="UP000319829"/>
    </source>
</evidence>
<dbReference type="AlphaFoldDB" id="A0A538SXE8"/>